<protein>
    <recommendedName>
        <fullName evidence="2">DUF2510 domain-containing protein</fullName>
    </recommendedName>
</protein>
<dbReference type="EMBL" id="JACHIR010000001">
    <property type="protein sequence ID" value="MBB5893611.1"/>
    <property type="molecule type" value="Genomic_DNA"/>
</dbReference>
<sequence>MSYPVPGRAAVPATYPQPVSDGHVAFAWVVTALTVGYMLPWAIAATRRKSNAAPIAVLDLLLGWTVIGWVAALVMACMADPVVAAPVQVDVLNTTPPPGWYPDAVGVRRYWNGAAWTGQTI</sequence>
<keyword evidence="1" id="KW-1133">Transmembrane helix</keyword>
<evidence type="ECO:0000313" key="4">
    <source>
        <dbReference type="Proteomes" id="UP000585638"/>
    </source>
</evidence>
<dbReference type="RefSeq" id="WP_184865015.1">
    <property type="nucleotide sequence ID" value="NZ_BAAAWY010000034.1"/>
</dbReference>
<accession>A0A7W9KJ94</accession>
<feature type="transmembrane region" description="Helical" evidence="1">
    <location>
        <begin position="25"/>
        <end position="44"/>
    </location>
</feature>
<feature type="domain" description="DUF2510" evidence="2">
    <location>
        <begin position="98"/>
        <end position="120"/>
    </location>
</feature>
<dbReference type="InterPro" id="IPR016410">
    <property type="entry name" value="Phage_imm"/>
</dbReference>
<dbReference type="Pfam" id="PF14373">
    <property type="entry name" value="Imm_superinfect"/>
    <property type="match status" value="1"/>
</dbReference>
<feature type="transmembrane region" description="Helical" evidence="1">
    <location>
        <begin position="56"/>
        <end position="76"/>
    </location>
</feature>
<keyword evidence="1" id="KW-0472">Membrane</keyword>
<name>A0A7W9KJ94_9PSEU</name>
<proteinExistence type="predicted"/>
<dbReference type="Proteomes" id="UP000585638">
    <property type="component" value="Unassembled WGS sequence"/>
</dbReference>
<evidence type="ECO:0000313" key="3">
    <source>
        <dbReference type="EMBL" id="MBB5893611.1"/>
    </source>
</evidence>
<dbReference type="Pfam" id="PF10708">
    <property type="entry name" value="DUF2510"/>
    <property type="match status" value="1"/>
</dbReference>
<evidence type="ECO:0000256" key="1">
    <source>
        <dbReference type="SAM" id="Phobius"/>
    </source>
</evidence>
<evidence type="ECO:0000259" key="2">
    <source>
        <dbReference type="Pfam" id="PF10708"/>
    </source>
</evidence>
<keyword evidence="1" id="KW-0812">Transmembrane</keyword>
<organism evidence="3 4">
    <name type="scientific">Kutzneria kofuensis</name>
    <dbReference type="NCBI Taxonomy" id="103725"/>
    <lineage>
        <taxon>Bacteria</taxon>
        <taxon>Bacillati</taxon>
        <taxon>Actinomycetota</taxon>
        <taxon>Actinomycetes</taxon>
        <taxon>Pseudonocardiales</taxon>
        <taxon>Pseudonocardiaceae</taxon>
        <taxon>Kutzneria</taxon>
    </lineage>
</organism>
<gene>
    <name evidence="3" type="ORF">BJ998_004807</name>
</gene>
<dbReference type="AlphaFoldDB" id="A0A7W9KJ94"/>
<keyword evidence="4" id="KW-1185">Reference proteome</keyword>
<dbReference type="InterPro" id="IPR018929">
    <property type="entry name" value="DUF2510"/>
</dbReference>
<comment type="caution">
    <text evidence="3">The sequence shown here is derived from an EMBL/GenBank/DDBJ whole genome shotgun (WGS) entry which is preliminary data.</text>
</comment>
<reference evidence="3 4" key="1">
    <citation type="submission" date="2020-08" db="EMBL/GenBank/DDBJ databases">
        <title>Sequencing the genomes of 1000 actinobacteria strains.</title>
        <authorList>
            <person name="Klenk H.-P."/>
        </authorList>
    </citation>
    <scope>NUCLEOTIDE SEQUENCE [LARGE SCALE GENOMIC DNA]</scope>
    <source>
        <strain evidence="3 4">DSM 43851</strain>
    </source>
</reference>